<gene>
    <name evidence="2" type="ORF">OG327_31600</name>
</gene>
<evidence type="ECO:0000313" key="2">
    <source>
        <dbReference type="EMBL" id="WTU77508.1"/>
    </source>
</evidence>
<dbReference type="AlphaFoldDB" id="A0AAU2K1C8"/>
<evidence type="ECO:0000256" key="1">
    <source>
        <dbReference type="SAM" id="MobiDB-lite"/>
    </source>
</evidence>
<dbReference type="EMBL" id="CP108264">
    <property type="protein sequence ID" value="WTU77508.1"/>
    <property type="molecule type" value="Genomic_DNA"/>
</dbReference>
<name>A0AAU2K1C8_9ACTN</name>
<feature type="region of interest" description="Disordered" evidence="1">
    <location>
        <begin position="184"/>
        <end position="231"/>
    </location>
</feature>
<sequence length="231" mass="24838">MISLPPNTPQAKALTNLDHRVELVTGHSVDLLWTYHDRGLLDEPLGRLAEAHRSLSDAERGVTFYRVLLQRLASGELSFDQALFGRIDRTVVQLKEATAVRDARQEQTVAVLEPLESAHSTASAPAGADLIAHEFAALLAISQGAKLHQHLQTGRMSVVTASGARIAHPVFQRLEEARLVVRDTSHPLHAGQPVSLTDSGRTTVTGAPRPSTTAVPASRAGAWPAPSARSR</sequence>
<protein>
    <submittedName>
        <fullName evidence="2">Uncharacterized protein</fullName>
    </submittedName>
</protein>
<organism evidence="2">
    <name type="scientific">Streptomyces sp. NBC_00049</name>
    <dbReference type="NCBI Taxonomy" id="2903617"/>
    <lineage>
        <taxon>Bacteria</taxon>
        <taxon>Bacillati</taxon>
        <taxon>Actinomycetota</taxon>
        <taxon>Actinomycetes</taxon>
        <taxon>Kitasatosporales</taxon>
        <taxon>Streptomycetaceae</taxon>
        <taxon>Streptomyces</taxon>
    </lineage>
</organism>
<accession>A0AAU2K1C8</accession>
<proteinExistence type="predicted"/>
<feature type="compositionally biased region" description="Polar residues" evidence="1">
    <location>
        <begin position="194"/>
        <end position="215"/>
    </location>
</feature>
<reference evidence="2" key="1">
    <citation type="submission" date="2022-10" db="EMBL/GenBank/DDBJ databases">
        <title>The complete genomes of actinobacterial strains from the NBC collection.</title>
        <authorList>
            <person name="Joergensen T.S."/>
            <person name="Alvarez Arevalo M."/>
            <person name="Sterndorff E.B."/>
            <person name="Faurdal D."/>
            <person name="Vuksanovic O."/>
            <person name="Mourched A.-S."/>
            <person name="Charusanti P."/>
            <person name="Shaw S."/>
            <person name="Blin K."/>
            <person name="Weber T."/>
        </authorList>
    </citation>
    <scope>NUCLEOTIDE SEQUENCE</scope>
    <source>
        <strain evidence="2">NBC_00049</strain>
    </source>
</reference>